<dbReference type="EMBL" id="LSDA01000099">
    <property type="protein sequence ID" value="KXB56888.1"/>
    <property type="molecule type" value="Genomic_DNA"/>
</dbReference>
<evidence type="ECO:0000256" key="1">
    <source>
        <dbReference type="ARBA" id="ARBA00007768"/>
    </source>
</evidence>
<evidence type="ECO:0000256" key="2">
    <source>
        <dbReference type="ARBA" id="ARBA00019014"/>
    </source>
</evidence>
<name>A0A133ZN67_9FIRM</name>
<dbReference type="Proteomes" id="UP000070394">
    <property type="component" value="Unassembled WGS sequence"/>
</dbReference>
<dbReference type="AlphaFoldDB" id="A0A133ZN67"/>
<dbReference type="InterPro" id="IPR036822">
    <property type="entry name" value="CutC-like_dom_sf"/>
</dbReference>
<organism evidence="3 4">
    <name type="scientific">Lachnoanaerobaculum saburreum</name>
    <dbReference type="NCBI Taxonomy" id="467210"/>
    <lineage>
        <taxon>Bacteria</taxon>
        <taxon>Bacillati</taxon>
        <taxon>Bacillota</taxon>
        <taxon>Clostridia</taxon>
        <taxon>Lachnospirales</taxon>
        <taxon>Lachnospiraceae</taxon>
        <taxon>Lachnoanaerobaculum</taxon>
    </lineage>
</organism>
<accession>A0A133ZN67</accession>
<dbReference type="Gene3D" id="3.20.20.380">
    <property type="entry name" value="Copper homeostasis (CutC) domain"/>
    <property type="match status" value="1"/>
</dbReference>
<sequence length="225" mass="25078">MILEACIENVTYLKDVIHAGATRIELCDNLAVGGTTVSMAVRDYAKFICDSNDVELAVMIRVRGGDFVYNNIEKSIMYNDLKEMAKQGVKRAVIGAVTESGELDKDYIKELIGAPKFFRKEMNFTFHMAFDRIGEGLETEEALEKRLEAIKTLSKLGVDTILTHGSAENNDIFDNIDTLKKYISFAKKYNVNIMPGGGVTFENVDKLLKKLPSITAVHGTRIVKL</sequence>
<dbReference type="SUPFAM" id="SSF110395">
    <property type="entry name" value="CutC-like"/>
    <property type="match status" value="1"/>
</dbReference>
<dbReference type="PANTHER" id="PTHR12598">
    <property type="entry name" value="COPPER HOMEOSTASIS PROTEIN CUTC"/>
    <property type="match status" value="1"/>
</dbReference>
<dbReference type="RefSeq" id="WP_009446183.1">
    <property type="nucleotide sequence ID" value="NZ_KQ959833.1"/>
</dbReference>
<gene>
    <name evidence="3" type="ORF">HMPREF1866_01798</name>
</gene>
<dbReference type="OrthoDB" id="9815677at2"/>
<evidence type="ECO:0000313" key="3">
    <source>
        <dbReference type="EMBL" id="KXB56888.1"/>
    </source>
</evidence>
<dbReference type="GO" id="GO:0005507">
    <property type="term" value="F:copper ion binding"/>
    <property type="evidence" value="ECO:0007669"/>
    <property type="project" value="TreeGrafter"/>
</dbReference>
<protein>
    <recommendedName>
        <fullName evidence="2">Copper homeostasis protein cutC homolog</fullName>
    </recommendedName>
</protein>
<dbReference type="STRING" id="467210.HMPREF1866_01798"/>
<dbReference type="InterPro" id="IPR005627">
    <property type="entry name" value="CutC-like"/>
</dbReference>
<keyword evidence="4" id="KW-1185">Reference proteome</keyword>
<comment type="caution">
    <text evidence="3">The sequence shown here is derived from an EMBL/GenBank/DDBJ whole genome shotgun (WGS) entry which is preliminary data.</text>
</comment>
<dbReference type="Pfam" id="PF03932">
    <property type="entry name" value="CutC"/>
    <property type="match status" value="1"/>
</dbReference>
<proteinExistence type="inferred from homology"/>
<reference evidence="4" key="1">
    <citation type="submission" date="2016-01" db="EMBL/GenBank/DDBJ databases">
        <authorList>
            <person name="Mitreva M."/>
            <person name="Pepin K.H."/>
            <person name="Mihindukulasuriya K.A."/>
            <person name="Fulton R."/>
            <person name="Fronick C."/>
            <person name="O'Laughlin M."/>
            <person name="Miner T."/>
            <person name="Herter B."/>
            <person name="Rosa B.A."/>
            <person name="Cordes M."/>
            <person name="Tomlinson C."/>
            <person name="Wollam A."/>
            <person name="Palsikar V.B."/>
            <person name="Mardis E.R."/>
            <person name="Wilson R.K."/>
        </authorList>
    </citation>
    <scope>NUCLEOTIDE SEQUENCE [LARGE SCALE GENOMIC DNA]</scope>
    <source>
        <strain evidence="4">DNF00896</strain>
    </source>
</reference>
<dbReference type="PATRIC" id="fig|467210.3.peg.1784"/>
<evidence type="ECO:0000313" key="4">
    <source>
        <dbReference type="Proteomes" id="UP000070394"/>
    </source>
</evidence>
<dbReference type="PANTHER" id="PTHR12598:SF0">
    <property type="entry name" value="COPPER HOMEOSTASIS PROTEIN CUTC HOMOLOG"/>
    <property type="match status" value="1"/>
</dbReference>
<comment type="similarity">
    <text evidence="1">Belongs to the CutC family.</text>
</comment>